<dbReference type="AlphaFoldDB" id="A0A0F0CN62"/>
<dbReference type="EMBL" id="JYNY01000578">
    <property type="protein sequence ID" value="KJJ83449.1"/>
    <property type="molecule type" value="Genomic_DNA"/>
</dbReference>
<organism evidence="1 2">
    <name type="scientific">Candidatus Omnitrophus magneticus</name>
    <dbReference type="NCBI Taxonomy" id="1609969"/>
    <lineage>
        <taxon>Bacteria</taxon>
        <taxon>Pseudomonadati</taxon>
        <taxon>Candidatus Omnitrophota</taxon>
        <taxon>Candidatus Omnitrophus</taxon>
    </lineage>
</organism>
<comment type="caution">
    <text evidence="1">The sequence shown here is derived from an EMBL/GenBank/DDBJ whole genome shotgun (WGS) entry which is preliminary data.</text>
</comment>
<keyword evidence="2" id="KW-1185">Reference proteome</keyword>
<reference evidence="1 2" key="1">
    <citation type="submission" date="2015-02" db="EMBL/GenBank/DDBJ databases">
        <title>Single-cell genomics of uncultivated deep-branching MTB reveals a conserved set of magnetosome genes.</title>
        <authorList>
            <person name="Kolinko S."/>
            <person name="Richter M."/>
            <person name="Glockner F.O."/>
            <person name="Brachmann A."/>
            <person name="Schuler D."/>
        </authorList>
    </citation>
    <scope>NUCLEOTIDE SEQUENCE [LARGE SCALE GENOMIC DNA]</scope>
    <source>
        <strain evidence="1">SKK-01</strain>
    </source>
</reference>
<name>A0A0F0CN62_9BACT</name>
<gene>
    <name evidence="1" type="ORF">OMAG_002682</name>
</gene>
<protein>
    <submittedName>
        <fullName evidence="1">Transcriptional repressor</fullName>
    </submittedName>
</protein>
<dbReference type="Gene3D" id="3.30.420.40">
    <property type="match status" value="4"/>
</dbReference>
<evidence type="ECO:0000313" key="1">
    <source>
        <dbReference type="EMBL" id="KJJ83449.1"/>
    </source>
</evidence>
<accession>A0A0F0CN62</accession>
<proteinExistence type="predicted"/>
<dbReference type="SUPFAM" id="SSF53067">
    <property type="entry name" value="Actin-like ATPase domain"/>
    <property type="match status" value="1"/>
</dbReference>
<dbReference type="Pfam" id="PF00480">
    <property type="entry name" value="ROK"/>
    <property type="match status" value="1"/>
</dbReference>
<sequence>MTREGLLVAKTKKEIKYFSTIKQVYQNKRHALEIFSRLAKSNKITIKDFKEDETTLKYLFSCQNRKLINEIQGSANTFEFNKNFNPVLGIGISNNSYYFTLMNLAGEILFEKKINLELASGKKIKNKDLEEHLNKKLEGVLNSLQHNNYADIIGLSVDENFIDSKVSFITAKLLKKILNKNVMIIKNSASSGYAEKFFNTNLKEKNILYIHSDEGNGVLFKDGLVFESVETQDDKGYQYLTGWHHFNIVENIKELISRGIGSDIVSLIGGNIENISLDTVFEAANKNDKLALDIIKRTAVALSVRITCLVHMFETMDVVLGGGIEKIKKYFLENLQSTVKIFMPKKEWADFKVYDVFLGETAPSKGAALLCVRELFMEV</sequence>
<evidence type="ECO:0000313" key="2">
    <source>
        <dbReference type="Proteomes" id="UP000033428"/>
    </source>
</evidence>
<dbReference type="Proteomes" id="UP000033428">
    <property type="component" value="Unassembled WGS sequence"/>
</dbReference>
<dbReference type="InterPro" id="IPR043129">
    <property type="entry name" value="ATPase_NBD"/>
</dbReference>
<dbReference type="InterPro" id="IPR000600">
    <property type="entry name" value="ROK"/>
</dbReference>